<feature type="region of interest" description="Disordered" evidence="1">
    <location>
        <begin position="173"/>
        <end position="259"/>
    </location>
</feature>
<dbReference type="Proteomes" id="UP000291084">
    <property type="component" value="Chromosome 10"/>
</dbReference>
<feature type="compositionally biased region" description="Basic and acidic residues" evidence="1">
    <location>
        <begin position="954"/>
        <end position="967"/>
    </location>
</feature>
<dbReference type="EMBL" id="AP015043">
    <property type="protein sequence ID" value="BAU00437.1"/>
    <property type="molecule type" value="Genomic_DNA"/>
</dbReference>
<protein>
    <recommendedName>
        <fullName evidence="2">Agenet domain-containing protein</fullName>
    </recommendedName>
</protein>
<feature type="region of interest" description="Disordered" evidence="1">
    <location>
        <begin position="848"/>
        <end position="1095"/>
    </location>
</feature>
<sequence length="2247" mass="240714">MDYDDNDFQNQNLHLAGEGSAKFPPVLRPYALPKFDFDESLQANLRFDSLVETEVFLGIESNEDNQWIDAFSRGGSGIEFSSTAAESCTISRHGNVWSEATSSESVEMLLKSVGQEDYIPRQTVIQESDACDELACLAKQMDTNPKFEDRNEFKDSISDIHPSGGTHASFSELKEDVGMDKPRDGLSQGREGELSFDGTSSNPELSNISRNYDLPLSEGSLSPYINDKNKNSSQTEVEIVNDDSSPIKTQGDSSSVHTNFAESSMNNMHDEKQGPIQEHTNNQDLESSVMDEAVLVDTQTQEKDAVGGDVHHLDKSLHSIPSVMDEAVLVDTQTQERDVVGGDVHHLDKSLQSIPAVVTLEGGVVVDGLQSGLGSLENSRRMESVAVSDLQKAEKSSKGGDQSQNNANEDLLLVKDVVMTDQSVPNTHDLPEISIKDDSISEGQVVEVSNSNCENLPNMQQNMDVTKMIYDGSSVTKEVELLNTSGNVNTVILSSKVEASMVTAEENNISNTSEGNDDNSVGFTNSSVTDPSTKSSILDESTQLCANNDPHRQNEYEKSEQVVSVNDQDQLLNTANHVDTNILSSKLETSVFTAEENNISIISEGISDNRVGGFSGSGVLTVSTKSSILGDSTQMCVSNQSDRQNDSDESKRVPTASSQMDCDVDQSHLVDKGVVSSCLSESSLETELMTSSISTHSTPVNKSVSQVVLQNSSLTSHEADIPPLSEVVSSHEVTSHNDFQGITPVGYSSAKGNEESAGKEAGEACPATIIGSSERETAPCPVDTGAEKTQSSDISSQLLSENLGTISAVKIGEPQGTKNDKVIPECAKEISIPQVICASSDNKSEGVAVSSIKDDKETVQENPDKPSSEKLDDIAPGNQDSISSASVPISCIDLPETGGGSFLANSSCDPSSTPGSPSHTGKDKNQIKASAKQNTQVSEIINGSSKDTLSTAQDLKENNSSKNERSSTPEVNSVTDLSKKDVADVNTEGADQMQSIPVTETVKKSSAMEGFPTSGIGPSKTKAVRKSSHGNQQISDVGIVHSASKATPERKTRRVSNKSAGKESSRRGSHAKDTTLARQSDRGDKPTKVSLSPPPGFQMMQSNEVQQYGHIEPNSTKAFALVNISTSSLPDLNTSASPPVLFHQPFTDVQQVQLRAQIFVYGALIQGTIPDEAYMISAFGGSDGGRNLWENAWRACMERQHGQKSHPANPETPVQPRSVARSSDLLPKQSAIQGKSISSPLGRTSNKATPPIVNPLIPLSSPLWSLSTLGLGGDSLQSSALARGSVVDYPQAITPLHPYQTTPVRNFLGPNTPWISQTPLRGTWIASPTPVPDNSTHISASPVSDTIKLGPIKISQPPSSSIKNVTSGLPTSGAAFQSIFAGAASLIDANNMAVSPAQHSSDPKPKKRKKVVVSEDFGQRDLQSLAPAVGSHTSTSVAVVAPGGNVPITSVEKSVVSVSPLVDQSKNDQNVEKRIMSDESLMKVKEAKDHAEEAAALSAAAVNHSIELWNQLDKHKNSGLMPDIEAKLASAAVAAAAAAAIAKAAAAAANVASNAALQAKLMADEALLSSGYDNSSQSNQISLSDGTNNLGKATPASILNGANGTSSPGSIIIAAKEAVKRRVDAASAATKRAENMDAIVKAAELAAEAVSQAGKIVSMGDPLTLSQLVEAGPEGCLKSARDSSQQFGNFKDSTRDMANIANVIDIPETSFAQNRDILSSGGISSSIKVNEKKSRGSKGRKVISDVIKPVDKVHVSTPETEAPFNVSDGFEVLDRSSIKEGLLIEVFKDDEGFKAAWFPANILSLKDGKAYVCYNSLVAAEGAGPLKEWVSLECDGDKPPRIRTARPVTALQYEGTRKRRRAAMGDYAWSVGDRVDAWLRESWWEGVVTEKNKKDETTYTVHFPAFRETLVVRAWHLRPSLVWKDGKWIESSKVGANNSSTHEGDTPQEKRPKLGTHAVEVKGKDKMPKGFDAVESAKPDEMTLLNLTENDKVFNIGKNSKNQNKLDAHRTVRNGLQKESKVIFGVPKPGKKRKFMEVSKHYVAHESSKANDTSDSVKLANFLMPPSSGARGWKNGSKEKHGADSKAKTSTTERIKDYSSHLKNASQSESKVERAPHSTTDGTTQVPILYSSLVEILPPKRASSSRASKGKLAPARDKMGKGDTDKALNDNPIKSASDVIEPRRSNRRIQPTSRLLEGLQSSLIISKIPSVSHNRNTKGEYHHLFDSCEVNMYVWWDCFSDLVATAG</sequence>
<gene>
    <name evidence="3" type="primary">Vigan.10G203200</name>
    <name evidence="3" type="ORF">VIGAN_10203200</name>
</gene>
<dbReference type="SMART" id="SM00743">
    <property type="entry name" value="Agenet"/>
    <property type="match status" value="2"/>
</dbReference>
<reference evidence="3 4" key="1">
    <citation type="journal article" date="2015" name="Sci. Rep.">
        <title>The power of single molecule real-time sequencing technology in the de novo assembly of a eukaryotic genome.</title>
        <authorList>
            <person name="Sakai H."/>
            <person name="Naito K."/>
            <person name="Ogiso-Tanaka E."/>
            <person name="Takahashi Y."/>
            <person name="Iseki K."/>
            <person name="Muto C."/>
            <person name="Satou K."/>
            <person name="Teruya K."/>
            <person name="Shiroma A."/>
            <person name="Shimoji M."/>
            <person name="Hirano T."/>
            <person name="Itoh T."/>
            <person name="Kaga A."/>
            <person name="Tomooka N."/>
        </authorList>
    </citation>
    <scope>NUCLEOTIDE SEQUENCE [LARGE SCALE GENOMIC DNA]</scope>
    <source>
        <strain evidence="4">cv. Shumari</strain>
    </source>
</reference>
<feature type="compositionally biased region" description="Basic and acidic residues" evidence="1">
    <location>
        <begin position="852"/>
        <end position="873"/>
    </location>
</feature>
<dbReference type="PANTHER" id="PTHR48429:SF1">
    <property type="entry name" value="AGENET DOMAIN-CONTAINING PROTEIN"/>
    <property type="match status" value="1"/>
</dbReference>
<dbReference type="InterPro" id="IPR055274">
    <property type="entry name" value="SWO1"/>
</dbReference>
<feature type="region of interest" description="Disordered" evidence="1">
    <location>
        <begin position="1933"/>
        <end position="1953"/>
    </location>
</feature>
<dbReference type="InterPro" id="IPR014002">
    <property type="entry name" value="Agenet_dom_plant"/>
</dbReference>
<feature type="compositionally biased region" description="Basic and acidic residues" evidence="1">
    <location>
        <begin position="643"/>
        <end position="652"/>
    </location>
</feature>
<organism evidence="3 4">
    <name type="scientific">Vigna angularis var. angularis</name>
    <dbReference type="NCBI Taxonomy" id="157739"/>
    <lineage>
        <taxon>Eukaryota</taxon>
        <taxon>Viridiplantae</taxon>
        <taxon>Streptophyta</taxon>
        <taxon>Embryophyta</taxon>
        <taxon>Tracheophyta</taxon>
        <taxon>Spermatophyta</taxon>
        <taxon>Magnoliopsida</taxon>
        <taxon>eudicotyledons</taxon>
        <taxon>Gunneridae</taxon>
        <taxon>Pentapetalae</taxon>
        <taxon>rosids</taxon>
        <taxon>fabids</taxon>
        <taxon>Fabales</taxon>
        <taxon>Fabaceae</taxon>
        <taxon>Papilionoideae</taxon>
        <taxon>50 kb inversion clade</taxon>
        <taxon>NPAAA clade</taxon>
        <taxon>indigoferoid/millettioid clade</taxon>
        <taxon>Phaseoleae</taxon>
        <taxon>Vigna</taxon>
    </lineage>
</organism>
<feature type="region of interest" description="Disordered" evidence="1">
    <location>
        <begin position="2140"/>
        <end position="2188"/>
    </location>
</feature>
<dbReference type="PANTHER" id="PTHR48429">
    <property type="entry name" value="AGENET DOMAIN-CONTAINING PROTEIN"/>
    <property type="match status" value="1"/>
</dbReference>
<feature type="compositionally biased region" description="Basic and acidic residues" evidence="1">
    <location>
        <begin position="1942"/>
        <end position="1952"/>
    </location>
</feature>
<evidence type="ECO:0000313" key="3">
    <source>
        <dbReference type="EMBL" id="BAU00437.1"/>
    </source>
</evidence>
<dbReference type="CDD" id="cd20403">
    <property type="entry name" value="Tudor_Agenet_FMRP-like_rpt2"/>
    <property type="match status" value="1"/>
</dbReference>
<dbReference type="Pfam" id="PF05641">
    <property type="entry name" value="Agenet"/>
    <property type="match status" value="1"/>
</dbReference>
<feature type="region of interest" description="Disordered" evidence="1">
    <location>
        <begin position="2049"/>
        <end position="2124"/>
    </location>
</feature>
<feature type="domain" description="Agenet" evidence="2">
    <location>
        <begin position="1867"/>
        <end position="1925"/>
    </location>
</feature>
<evidence type="ECO:0000313" key="4">
    <source>
        <dbReference type="Proteomes" id="UP000291084"/>
    </source>
</evidence>
<feature type="compositionally biased region" description="Polar residues" evidence="1">
    <location>
        <begin position="878"/>
        <end position="887"/>
    </location>
</feature>
<feature type="compositionally biased region" description="Low complexity" evidence="1">
    <location>
        <begin position="910"/>
        <end position="919"/>
    </location>
</feature>
<feature type="compositionally biased region" description="Polar residues" evidence="1">
    <location>
        <begin position="197"/>
        <end position="210"/>
    </location>
</feature>
<feature type="compositionally biased region" description="Basic and acidic residues" evidence="1">
    <location>
        <begin position="2076"/>
        <end position="2100"/>
    </location>
</feature>
<feature type="region of interest" description="Disordered" evidence="1">
    <location>
        <begin position="774"/>
        <end position="793"/>
    </location>
</feature>
<dbReference type="OrthoDB" id="433924at2759"/>
<feature type="domain" description="Agenet" evidence="2">
    <location>
        <begin position="1776"/>
        <end position="1842"/>
    </location>
</feature>
<feature type="region of interest" description="Disordered" evidence="1">
    <location>
        <begin position="508"/>
        <end position="537"/>
    </location>
</feature>
<proteinExistence type="predicted"/>
<keyword evidence="4" id="KW-1185">Reference proteome</keyword>
<feature type="compositionally biased region" description="Basic and acidic residues" evidence="1">
    <location>
        <begin position="2154"/>
        <end position="2168"/>
    </location>
</feature>
<feature type="compositionally biased region" description="Polar residues" evidence="1">
    <location>
        <begin position="927"/>
        <end position="953"/>
    </location>
</feature>
<feature type="compositionally biased region" description="Basic and acidic residues" evidence="1">
    <location>
        <begin position="173"/>
        <end position="184"/>
    </location>
</feature>
<feature type="region of interest" description="Disordered" evidence="1">
    <location>
        <begin position="638"/>
        <end position="660"/>
    </location>
</feature>
<evidence type="ECO:0000256" key="1">
    <source>
        <dbReference type="SAM" id="MobiDB-lite"/>
    </source>
</evidence>
<feature type="compositionally biased region" description="Polar residues" evidence="1">
    <location>
        <begin position="231"/>
        <end position="259"/>
    </location>
</feature>
<dbReference type="InterPro" id="IPR008395">
    <property type="entry name" value="Agenet-like_dom"/>
</dbReference>
<feature type="compositionally biased region" description="Basic and acidic residues" evidence="1">
    <location>
        <begin position="1060"/>
        <end position="1087"/>
    </location>
</feature>
<accession>A0A0S3T5V4</accession>
<feature type="region of interest" description="Disordered" evidence="1">
    <location>
        <begin position="1199"/>
        <end position="1224"/>
    </location>
</feature>
<name>A0A0S3T5V4_PHAAN</name>
<evidence type="ECO:0000259" key="2">
    <source>
        <dbReference type="SMART" id="SM00743"/>
    </source>
</evidence>